<proteinExistence type="predicted"/>
<protein>
    <submittedName>
        <fullName evidence="1">Uncharacterized protein</fullName>
    </submittedName>
</protein>
<dbReference type="EMBL" id="UINC01169507">
    <property type="protein sequence ID" value="SVD73078.1"/>
    <property type="molecule type" value="Genomic_DNA"/>
</dbReference>
<name>A0A382XS20_9ZZZZ</name>
<feature type="non-terminal residue" evidence="1">
    <location>
        <position position="60"/>
    </location>
</feature>
<organism evidence="1">
    <name type="scientific">marine metagenome</name>
    <dbReference type="NCBI Taxonomy" id="408172"/>
    <lineage>
        <taxon>unclassified sequences</taxon>
        <taxon>metagenomes</taxon>
        <taxon>ecological metagenomes</taxon>
    </lineage>
</organism>
<dbReference type="InterPro" id="IPR029064">
    <property type="entry name" value="Ribosomal_eL30-like_sf"/>
</dbReference>
<evidence type="ECO:0000313" key="1">
    <source>
        <dbReference type="EMBL" id="SVD73078.1"/>
    </source>
</evidence>
<sequence length="60" mass="6703">MQRCGVGEVASALDSEDVTLLLVLRDSEDEEVARLRELAESRGIPVREGSKTDLWRMARS</sequence>
<gene>
    <name evidence="1" type="ORF">METZ01_LOCUS425932</name>
</gene>
<accession>A0A382XS20</accession>
<reference evidence="1" key="1">
    <citation type="submission" date="2018-05" db="EMBL/GenBank/DDBJ databases">
        <authorList>
            <person name="Lanie J.A."/>
            <person name="Ng W.-L."/>
            <person name="Kazmierczak K.M."/>
            <person name="Andrzejewski T.M."/>
            <person name="Davidsen T.M."/>
            <person name="Wayne K.J."/>
            <person name="Tettelin H."/>
            <person name="Glass J.I."/>
            <person name="Rusch D."/>
            <person name="Podicherti R."/>
            <person name="Tsui H.-C.T."/>
            <person name="Winkler M.E."/>
        </authorList>
    </citation>
    <scope>NUCLEOTIDE SEQUENCE</scope>
</reference>
<dbReference type="Gene3D" id="3.30.1330.30">
    <property type="match status" value="1"/>
</dbReference>
<dbReference type="AlphaFoldDB" id="A0A382XS20"/>